<dbReference type="NCBIfam" id="TIGR01560">
    <property type="entry name" value="put_DNA_pack"/>
    <property type="match status" value="1"/>
</dbReference>
<dbReference type="RefSeq" id="WP_080622354.1">
    <property type="nucleotide sequence ID" value="NZ_CAWMZI010000001.1"/>
</dbReference>
<gene>
    <name evidence="1" type="ORF">A6J80_17420</name>
</gene>
<dbReference type="Proteomes" id="UP000191257">
    <property type="component" value="Chromosome"/>
</dbReference>
<dbReference type="Pfam" id="PF05135">
    <property type="entry name" value="Phage_connect_1"/>
    <property type="match status" value="1"/>
</dbReference>
<dbReference type="KEGG" id="pye:A6J80_17420"/>
<name>A0A1V0GVI7_9RHOB</name>
<keyword evidence="2" id="KW-1185">Reference proteome</keyword>
<organism evidence="1 2">
    <name type="scientific">Paracoccus yeei</name>
    <dbReference type="NCBI Taxonomy" id="147645"/>
    <lineage>
        <taxon>Bacteria</taxon>
        <taxon>Pseudomonadati</taxon>
        <taxon>Pseudomonadota</taxon>
        <taxon>Alphaproteobacteria</taxon>
        <taxon>Rhodobacterales</taxon>
        <taxon>Paracoccaceae</taxon>
        <taxon>Paracoccus</taxon>
    </lineage>
</organism>
<protein>
    <submittedName>
        <fullName evidence="1">Phage gp6-like head-tail connector protein</fullName>
    </submittedName>
</protein>
<proteinExistence type="predicted"/>
<dbReference type="EMBL" id="CP020442">
    <property type="protein sequence ID" value="ARC37893.1"/>
    <property type="molecule type" value="Genomic_DNA"/>
</dbReference>
<sequence>MAVLASLQEVRSALRIDSDDYDPTLALLIEAASGAVINYLKSSADQYLGPDGEVLPDVVIPPTIKAATIFLVGHMMRNPDNDTEKAFTHGFLPYPVMSMLYPLRDPALA</sequence>
<dbReference type="InterPro" id="IPR006450">
    <property type="entry name" value="Phage_HK97_gp6-like"/>
</dbReference>
<evidence type="ECO:0000313" key="1">
    <source>
        <dbReference type="EMBL" id="ARC37893.1"/>
    </source>
</evidence>
<dbReference type="Gene3D" id="1.10.3230.30">
    <property type="entry name" value="Phage gp6-like head-tail connector protein"/>
    <property type="match status" value="1"/>
</dbReference>
<dbReference type="STRING" id="147645.A6J80_17420"/>
<dbReference type="InterPro" id="IPR021146">
    <property type="entry name" value="Phage_gp6-like_head-tail"/>
</dbReference>
<evidence type="ECO:0000313" key="2">
    <source>
        <dbReference type="Proteomes" id="UP000191257"/>
    </source>
</evidence>
<dbReference type="AlphaFoldDB" id="A0A1V0GVI7"/>
<accession>A0A1V0GVI7</accession>
<dbReference type="CDD" id="cd08054">
    <property type="entry name" value="gp6"/>
    <property type="match status" value="1"/>
</dbReference>
<reference evidence="1" key="1">
    <citation type="submission" date="2017-12" db="EMBL/GenBank/DDBJ databases">
        <title>FDA dAtabase for Regulatory Grade micrObial Sequences (FDA-ARGOS): Supporting development and validation of Infectious Disease Dx tests.</title>
        <authorList>
            <person name="Campos J."/>
            <person name="Goldberg B."/>
            <person name="Tallon L."/>
            <person name="Sadzewicz L."/>
            <person name="Sengamalay N."/>
            <person name="Ott S."/>
            <person name="Godinez A."/>
            <person name="Nagaraj S."/>
            <person name="Vyas G."/>
            <person name="Aluvathingal J."/>
            <person name="Nadendla S."/>
            <person name="Geyer C."/>
            <person name="Nandy P."/>
            <person name="Hobson J."/>
            <person name="Sichtig H."/>
        </authorList>
    </citation>
    <scope>NUCLEOTIDE SEQUENCE</scope>
    <source>
        <strain evidence="1">FDAARGOS_252</strain>
    </source>
</reference>